<evidence type="ECO:0000313" key="5">
    <source>
        <dbReference type="EMBL" id="PHK98348.1"/>
    </source>
</evidence>
<keyword evidence="5" id="KW-0406">Ion transport</keyword>
<keyword evidence="6" id="KW-1185">Reference proteome</keyword>
<dbReference type="GO" id="GO:0008324">
    <property type="term" value="F:monoatomic cation transmembrane transporter activity"/>
    <property type="evidence" value="ECO:0007669"/>
    <property type="project" value="InterPro"/>
</dbReference>
<organism evidence="5 6">
    <name type="scientific">Neolewinella marina</name>
    <dbReference type="NCBI Taxonomy" id="438751"/>
    <lineage>
        <taxon>Bacteria</taxon>
        <taxon>Pseudomonadati</taxon>
        <taxon>Bacteroidota</taxon>
        <taxon>Saprospiria</taxon>
        <taxon>Saprospirales</taxon>
        <taxon>Lewinellaceae</taxon>
        <taxon>Neolewinella</taxon>
    </lineage>
</organism>
<dbReference type="InterPro" id="IPR050721">
    <property type="entry name" value="Trk_Ktr_HKT_K-transport"/>
</dbReference>
<dbReference type="PROSITE" id="PS51202">
    <property type="entry name" value="RCK_C"/>
    <property type="match status" value="1"/>
</dbReference>
<dbReference type="RefSeq" id="WP_099106734.1">
    <property type="nucleotide sequence ID" value="NZ_JAATJF010000004.1"/>
</dbReference>
<keyword evidence="5" id="KW-0407">Ion channel</keyword>
<evidence type="ECO:0000259" key="4">
    <source>
        <dbReference type="PROSITE" id="PS51202"/>
    </source>
</evidence>
<evidence type="ECO:0000313" key="6">
    <source>
        <dbReference type="Proteomes" id="UP000226437"/>
    </source>
</evidence>
<dbReference type="AlphaFoldDB" id="A0A2G0CEE1"/>
<dbReference type="OrthoDB" id="9781411at2"/>
<proteinExistence type="predicted"/>
<dbReference type="InterPro" id="IPR003148">
    <property type="entry name" value="RCK_N"/>
</dbReference>
<protein>
    <submittedName>
        <fullName evidence="5">Potassium channel protein</fullName>
    </submittedName>
</protein>
<dbReference type="InterPro" id="IPR006037">
    <property type="entry name" value="RCK_C"/>
</dbReference>
<dbReference type="Pfam" id="PF02254">
    <property type="entry name" value="TrkA_N"/>
    <property type="match status" value="1"/>
</dbReference>
<feature type="transmembrane region" description="Helical" evidence="2">
    <location>
        <begin position="72"/>
        <end position="97"/>
    </location>
</feature>
<dbReference type="InterPro" id="IPR036721">
    <property type="entry name" value="RCK_C_sf"/>
</dbReference>
<reference evidence="5 6" key="1">
    <citation type="submission" date="2017-10" db="EMBL/GenBank/DDBJ databases">
        <title>The draft genome sequence of Lewinella marina KCTC 32374.</title>
        <authorList>
            <person name="Wang K."/>
        </authorList>
    </citation>
    <scope>NUCLEOTIDE SEQUENCE [LARGE SCALE GENOMIC DNA]</scope>
    <source>
        <strain evidence="5 6">MKG-38</strain>
    </source>
</reference>
<dbReference type="Gene3D" id="3.30.70.1450">
    <property type="entry name" value="Regulator of K+ conductance, C-terminal domain"/>
    <property type="match status" value="1"/>
</dbReference>
<feature type="transmembrane region" description="Helical" evidence="2">
    <location>
        <begin position="20"/>
        <end position="39"/>
    </location>
</feature>
<feature type="domain" description="RCK C-terminal" evidence="4">
    <location>
        <begin position="259"/>
        <end position="346"/>
    </location>
</feature>
<name>A0A2G0CEE1_9BACT</name>
<keyword evidence="2" id="KW-1133">Transmembrane helix</keyword>
<dbReference type="PANTHER" id="PTHR43833:SF9">
    <property type="entry name" value="POTASSIUM CHANNEL PROTEIN YUGO-RELATED"/>
    <property type="match status" value="1"/>
</dbReference>
<dbReference type="EMBL" id="PDLO01000004">
    <property type="protein sequence ID" value="PHK98348.1"/>
    <property type="molecule type" value="Genomic_DNA"/>
</dbReference>
<dbReference type="Pfam" id="PF02080">
    <property type="entry name" value="TrkA_C"/>
    <property type="match status" value="1"/>
</dbReference>
<dbReference type="SUPFAM" id="SSF51735">
    <property type="entry name" value="NAD(P)-binding Rossmann-fold domains"/>
    <property type="match status" value="1"/>
</dbReference>
<dbReference type="GO" id="GO:0006813">
    <property type="term" value="P:potassium ion transport"/>
    <property type="evidence" value="ECO:0007669"/>
    <property type="project" value="InterPro"/>
</dbReference>
<evidence type="ECO:0000256" key="2">
    <source>
        <dbReference type="SAM" id="Phobius"/>
    </source>
</evidence>
<dbReference type="InterPro" id="IPR013099">
    <property type="entry name" value="K_chnl_dom"/>
</dbReference>
<dbReference type="SUPFAM" id="SSF116726">
    <property type="entry name" value="TrkA C-terminal domain-like"/>
    <property type="match status" value="1"/>
</dbReference>
<keyword evidence="2" id="KW-0812">Transmembrane</keyword>
<gene>
    <name evidence="5" type="ORF">CGL56_11655</name>
</gene>
<evidence type="ECO:0000259" key="3">
    <source>
        <dbReference type="PROSITE" id="PS51201"/>
    </source>
</evidence>
<dbReference type="InterPro" id="IPR036291">
    <property type="entry name" value="NAD(P)-bd_dom_sf"/>
</dbReference>
<dbReference type="PROSITE" id="PS51201">
    <property type="entry name" value="RCK_N"/>
    <property type="match status" value="1"/>
</dbReference>
<accession>A0A2G0CEE1</accession>
<feature type="domain" description="RCK N-terminal" evidence="3">
    <location>
        <begin position="118"/>
        <end position="237"/>
    </location>
</feature>
<dbReference type="GO" id="GO:0005886">
    <property type="term" value="C:plasma membrane"/>
    <property type="evidence" value="ECO:0007669"/>
    <property type="project" value="UniProtKB-SubCell"/>
</dbReference>
<keyword evidence="2" id="KW-0472">Membrane</keyword>
<evidence type="ECO:0000256" key="1">
    <source>
        <dbReference type="ARBA" id="ARBA00004651"/>
    </source>
</evidence>
<dbReference type="SUPFAM" id="SSF81324">
    <property type="entry name" value="Voltage-gated potassium channels"/>
    <property type="match status" value="1"/>
</dbReference>
<comment type="subcellular location">
    <subcellularLocation>
        <location evidence="1">Cell membrane</location>
        <topology evidence="1">Multi-pass membrane protein</topology>
    </subcellularLocation>
</comment>
<feature type="transmembrane region" description="Helical" evidence="2">
    <location>
        <begin position="46"/>
        <end position="66"/>
    </location>
</feature>
<dbReference type="Proteomes" id="UP000226437">
    <property type="component" value="Unassembled WGS sequence"/>
</dbReference>
<dbReference type="Gene3D" id="1.10.287.70">
    <property type="match status" value="1"/>
</dbReference>
<dbReference type="Pfam" id="PF07885">
    <property type="entry name" value="Ion_trans_2"/>
    <property type="match status" value="1"/>
</dbReference>
<dbReference type="PANTHER" id="PTHR43833">
    <property type="entry name" value="POTASSIUM CHANNEL PROTEIN 2-RELATED-RELATED"/>
    <property type="match status" value="1"/>
</dbReference>
<dbReference type="Gene3D" id="3.40.50.720">
    <property type="entry name" value="NAD(P)-binding Rossmann-like Domain"/>
    <property type="match status" value="1"/>
</dbReference>
<comment type="caution">
    <text evidence="5">The sequence shown here is derived from an EMBL/GenBank/DDBJ whole genome shotgun (WGS) entry which is preliminary data.</text>
</comment>
<keyword evidence="5" id="KW-0813">Transport</keyword>
<sequence length="347" mass="38040">MPSSPLTRLTLSNTALDLRLALVLLVIIVVIGTGGLMLIEGYTALEAFYMTVITISTVGFGEVRPLSDGGRVFVSALVIVNIGVVGYVLAAFSYFVFDGRLFETMQYNRVKAKIGKLEGHTIVCGYGKYGQEIVNHLRQHNHPYVVIEEEGEKLQPLLEADDQTLYVVGDATHDDTLFAAGIERASSLITALNDDSDNLFIVLSSKDLNPRLRIVSRAKEARARQKMIKAGATHVIMPEQIGGFYMATLISKPGAIEFFSFITNELSGDIGFEELRYDQLPERYRGKPIADLHLRANTGVNIIGHRLGSGKYLVNPGPDTILEPNASFIVVGNPEQIGALRRVCELS</sequence>